<protein>
    <submittedName>
        <fullName evidence="1">Uncharacterized protein</fullName>
    </submittedName>
</protein>
<comment type="caution">
    <text evidence="1">The sequence shown here is derived from an EMBL/GenBank/DDBJ whole genome shotgun (WGS) entry which is preliminary data.</text>
</comment>
<name>A0ACC0CMM3_9PEZI</name>
<accession>A0ACC0CMM3</accession>
<evidence type="ECO:0000313" key="2">
    <source>
        <dbReference type="Proteomes" id="UP001497680"/>
    </source>
</evidence>
<sequence>MSEITGELFSSKSLSLFHYVVHTQKALRDPRLLTITRHYDARYRGNYTSRVDRWYEMNVGWCNYWSVNELGSVQLYEELWTKEGYQRLTGMWKSISDDCDFILFGPKPVLQESKRRLSKVINPRRESYDDLGYMSTNDEMLSRCFKSIQTNLQDIVETAKYSFDMSHRKLIENSAEELRAKEKVSFELMFWHHYWALHKYCTDPSTSPAMFLELKSIITDDNRISSATSPEARTPTVQPIIWTMRKPLSTYQKRIDFLIPDSEGICGFLTEDSDLIVDYSDTFSHVIKNNQLRILNENFFFTGVRLGLALVLAKAGIPLLNTPWFSNICSCQLRRTMSKPSRIGIALAASPSHQTKTGVQSSTSAHWCDYIIQSDKPLRRLGMVLAEIGIGAPIYFGTSLLQELYLPDDLQDDMITQRIRRQISLGSFPEPYAAGGLPEFDTEINLILERVKESTNSRYFREAVSYCFHGQLRSNDKDQHNLEEYNRKVIVPLQKCHSTFVRVLNDPKMPGSSDREKKEKDISSEDLWFQTNV</sequence>
<evidence type="ECO:0000313" key="1">
    <source>
        <dbReference type="EMBL" id="KAI6081606.1"/>
    </source>
</evidence>
<organism evidence="1 2">
    <name type="scientific">Hypoxylon rubiginosum</name>
    <dbReference type="NCBI Taxonomy" id="110542"/>
    <lineage>
        <taxon>Eukaryota</taxon>
        <taxon>Fungi</taxon>
        <taxon>Dikarya</taxon>
        <taxon>Ascomycota</taxon>
        <taxon>Pezizomycotina</taxon>
        <taxon>Sordariomycetes</taxon>
        <taxon>Xylariomycetidae</taxon>
        <taxon>Xylariales</taxon>
        <taxon>Hypoxylaceae</taxon>
        <taxon>Hypoxylon</taxon>
    </lineage>
</organism>
<keyword evidence="2" id="KW-1185">Reference proteome</keyword>
<gene>
    <name evidence="1" type="ORF">F4821DRAFT_24628</name>
</gene>
<proteinExistence type="predicted"/>
<dbReference type="EMBL" id="MU394391">
    <property type="protein sequence ID" value="KAI6081606.1"/>
    <property type="molecule type" value="Genomic_DNA"/>
</dbReference>
<dbReference type="Proteomes" id="UP001497680">
    <property type="component" value="Unassembled WGS sequence"/>
</dbReference>
<reference evidence="1 2" key="1">
    <citation type="journal article" date="2022" name="New Phytol.">
        <title>Ecological generalism drives hyperdiversity of secondary metabolite gene clusters in xylarialean endophytes.</title>
        <authorList>
            <person name="Franco M.E.E."/>
            <person name="Wisecaver J.H."/>
            <person name="Arnold A.E."/>
            <person name="Ju Y.M."/>
            <person name="Slot J.C."/>
            <person name="Ahrendt S."/>
            <person name="Moore L.P."/>
            <person name="Eastman K.E."/>
            <person name="Scott K."/>
            <person name="Konkel Z."/>
            <person name="Mondo S.J."/>
            <person name="Kuo A."/>
            <person name="Hayes R.D."/>
            <person name="Haridas S."/>
            <person name="Andreopoulos B."/>
            <person name="Riley R."/>
            <person name="LaButti K."/>
            <person name="Pangilinan J."/>
            <person name="Lipzen A."/>
            <person name="Amirebrahimi M."/>
            <person name="Yan J."/>
            <person name="Adam C."/>
            <person name="Keymanesh K."/>
            <person name="Ng V."/>
            <person name="Louie K."/>
            <person name="Northen T."/>
            <person name="Drula E."/>
            <person name="Henrissat B."/>
            <person name="Hsieh H.M."/>
            <person name="Youens-Clark K."/>
            <person name="Lutzoni F."/>
            <person name="Miadlikowska J."/>
            <person name="Eastwood D.C."/>
            <person name="Hamelin R.C."/>
            <person name="Grigoriev I.V."/>
            <person name="U'Ren J.M."/>
        </authorList>
    </citation>
    <scope>NUCLEOTIDE SEQUENCE [LARGE SCALE GENOMIC DNA]</scope>
    <source>
        <strain evidence="1 2">ER1909</strain>
    </source>
</reference>